<keyword evidence="2" id="KW-1133">Transmembrane helix</keyword>
<dbReference type="EMBL" id="JAATWM020000007">
    <property type="protein sequence ID" value="KAF9879648.1"/>
    <property type="molecule type" value="Genomic_DNA"/>
</dbReference>
<feature type="region of interest" description="Disordered" evidence="1">
    <location>
        <begin position="54"/>
        <end position="103"/>
    </location>
</feature>
<evidence type="ECO:0000313" key="4">
    <source>
        <dbReference type="Proteomes" id="UP000781932"/>
    </source>
</evidence>
<evidence type="ECO:0000256" key="2">
    <source>
        <dbReference type="SAM" id="Phobius"/>
    </source>
</evidence>
<dbReference type="Proteomes" id="UP000781932">
    <property type="component" value="Unassembled WGS sequence"/>
</dbReference>
<evidence type="ECO:0000256" key="1">
    <source>
        <dbReference type="SAM" id="MobiDB-lite"/>
    </source>
</evidence>
<sequence length="129" mass="14372">MSFFQGDSRPGEQPAPPPRALTPVEIGVIIGTITVFIAAIASLFFYRSRKAKKHSVENGESPYDGNPQPDSGQNKSDDASSRGEETVDRDAIPPSTRKKRIWNEFGTVKAYEPDVERGEAYEMRDRAQR</sequence>
<comment type="caution">
    <text evidence="3">The sequence shown here is derived from an EMBL/GenBank/DDBJ whole genome shotgun (WGS) entry which is preliminary data.</text>
</comment>
<dbReference type="RefSeq" id="XP_038749109.1">
    <property type="nucleotide sequence ID" value="XM_038885910.1"/>
</dbReference>
<dbReference type="GeneID" id="62158984"/>
<protein>
    <submittedName>
        <fullName evidence="3">Uncharacterized protein</fullName>
    </submittedName>
</protein>
<proteinExistence type="predicted"/>
<evidence type="ECO:0000313" key="3">
    <source>
        <dbReference type="EMBL" id="KAF9879648.1"/>
    </source>
</evidence>
<reference evidence="3" key="1">
    <citation type="submission" date="2020-03" db="EMBL/GenBank/DDBJ databases">
        <authorList>
            <person name="He L."/>
        </authorList>
    </citation>
    <scope>NUCLEOTIDE SEQUENCE</scope>
    <source>
        <strain evidence="3">CkLH20</strain>
    </source>
</reference>
<keyword evidence="2" id="KW-0472">Membrane</keyword>
<feature type="transmembrane region" description="Helical" evidence="2">
    <location>
        <begin position="26"/>
        <end position="46"/>
    </location>
</feature>
<keyword evidence="4" id="KW-1185">Reference proteome</keyword>
<keyword evidence="2" id="KW-0812">Transmembrane</keyword>
<reference evidence="3" key="2">
    <citation type="submission" date="2020-11" db="EMBL/GenBank/DDBJ databases">
        <title>Whole genome sequencing of Colletotrichum sp.</title>
        <authorList>
            <person name="Li H."/>
        </authorList>
    </citation>
    <scope>NUCLEOTIDE SEQUENCE</scope>
    <source>
        <strain evidence="3">CkLH20</strain>
    </source>
</reference>
<name>A0A9P6IB44_9PEZI</name>
<dbReference type="OrthoDB" id="4842530at2759"/>
<feature type="region of interest" description="Disordered" evidence="1">
    <location>
        <begin position="1"/>
        <end position="21"/>
    </location>
</feature>
<dbReference type="AlphaFoldDB" id="A0A9P6IB44"/>
<organism evidence="3 4">
    <name type="scientific">Colletotrichum karsti</name>
    <dbReference type="NCBI Taxonomy" id="1095194"/>
    <lineage>
        <taxon>Eukaryota</taxon>
        <taxon>Fungi</taxon>
        <taxon>Dikarya</taxon>
        <taxon>Ascomycota</taxon>
        <taxon>Pezizomycotina</taxon>
        <taxon>Sordariomycetes</taxon>
        <taxon>Hypocreomycetidae</taxon>
        <taxon>Glomerellales</taxon>
        <taxon>Glomerellaceae</taxon>
        <taxon>Colletotrichum</taxon>
        <taxon>Colletotrichum boninense species complex</taxon>
    </lineage>
</organism>
<accession>A0A9P6IB44</accession>
<gene>
    <name evidence="3" type="ORF">CkaCkLH20_03191</name>
</gene>
<feature type="compositionally biased region" description="Basic and acidic residues" evidence="1">
    <location>
        <begin position="75"/>
        <end position="91"/>
    </location>
</feature>